<evidence type="ECO:0000256" key="1">
    <source>
        <dbReference type="SAM" id="Phobius"/>
    </source>
</evidence>
<keyword evidence="1" id="KW-0472">Membrane</keyword>
<keyword evidence="3" id="KW-1185">Reference proteome</keyword>
<protein>
    <submittedName>
        <fullName evidence="2">Uncharacterized protein</fullName>
    </submittedName>
</protein>
<feature type="transmembrane region" description="Helical" evidence="1">
    <location>
        <begin position="18"/>
        <end position="40"/>
    </location>
</feature>
<sequence>MSNETKLVLDHLDQMYSFYQWSIGIFVTVILTFIGFITFFQWKISRKEKEILKKEMEIKVISIEQELTERFEMKMKYAAIISSFNYYRTLLVIQESETTSRVKYSALCSSSKAYLKKLNEMIELIGKDEKLILEYKQNLSRLVTSSITMNILAMKFAIKSNEFTIENEKYCREISYLINQVYYSNLVQPTPEYNKQLEKMSGMTQKYLKKCDEFIKKND</sequence>
<dbReference type="Proteomes" id="UP000630615">
    <property type="component" value="Unassembled WGS sequence"/>
</dbReference>
<reference evidence="3" key="1">
    <citation type="journal article" date="2019" name="Int. J. Syst. Evol. Microbiol.">
        <title>The Global Catalogue of Microorganisms (GCM) 10K type strain sequencing project: providing services to taxonomists for standard genome sequencing and annotation.</title>
        <authorList>
            <consortium name="The Broad Institute Genomics Platform"/>
            <consortium name="The Broad Institute Genome Sequencing Center for Infectious Disease"/>
            <person name="Wu L."/>
            <person name="Ma J."/>
        </authorList>
    </citation>
    <scope>NUCLEOTIDE SEQUENCE [LARGE SCALE GENOMIC DNA]</scope>
    <source>
        <strain evidence="3">CGMCC 1.15942</strain>
    </source>
</reference>
<name>A0ABQ1PJG3_9ENTE</name>
<dbReference type="RefSeq" id="WP_088270651.1">
    <property type="nucleotide sequence ID" value="NZ_BMKI01000007.1"/>
</dbReference>
<keyword evidence="1" id="KW-1133">Transmembrane helix</keyword>
<evidence type="ECO:0000313" key="3">
    <source>
        <dbReference type="Proteomes" id="UP000630615"/>
    </source>
</evidence>
<dbReference type="EMBL" id="BMKI01000007">
    <property type="protein sequence ID" value="GGC98156.1"/>
    <property type="molecule type" value="Genomic_DNA"/>
</dbReference>
<comment type="caution">
    <text evidence="2">The sequence shown here is derived from an EMBL/GenBank/DDBJ whole genome shotgun (WGS) entry which is preliminary data.</text>
</comment>
<keyword evidence="1" id="KW-0812">Transmembrane</keyword>
<proteinExistence type="predicted"/>
<accession>A0ABQ1PJG3</accession>
<organism evidence="2 3">
    <name type="scientific">Enterococcus wangshanyuanii</name>
    <dbReference type="NCBI Taxonomy" id="2005703"/>
    <lineage>
        <taxon>Bacteria</taxon>
        <taxon>Bacillati</taxon>
        <taxon>Bacillota</taxon>
        <taxon>Bacilli</taxon>
        <taxon>Lactobacillales</taxon>
        <taxon>Enterococcaceae</taxon>
        <taxon>Enterococcus</taxon>
    </lineage>
</organism>
<evidence type="ECO:0000313" key="2">
    <source>
        <dbReference type="EMBL" id="GGC98156.1"/>
    </source>
</evidence>
<gene>
    <name evidence="2" type="ORF">GCM10011573_29610</name>
</gene>